<dbReference type="EMBL" id="SBJO01000283">
    <property type="protein sequence ID" value="KAF9761654.1"/>
    <property type="molecule type" value="Genomic_DNA"/>
</dbReference>
<evidence type="ECO:0000313" key="1">
    <source>
        <dbReference type="EMBL" id="KAF9761654.1"/>
    </source>
</evidence>
<protein>
    <submittedName>
        <fullName evidence="1">Uncharacterized protein</fullName>
    </submittedName>
</protein>
<evidence type="ECO:0000313" key="2">
    <source>
        <dbReference type="Proteomes" id="UP000740883"/>
    </source>
</evidence>
<keyword evidence="2" id="KW-1185">Reference proteome</keyword>
<reference evidence="1 2" key="1">
    <citation type="journal article" date="2020" name="Genome Biol. Evol.">
        <title>Comparative genomics of strictly vertically transmitted, feminizing microsporidia endosymbionts of amphipod crustaceans.</title>
        <authorList>
            <person name="Cormier A."/>
            <person name="Chebbi M.A."/>
            <person name="Giraud I."/>
            <person name="Wattier R."/>
            <person name="Teixeira M."/>
            <person name="Gilbert C."/>
            <person name="Rigaud T."/>
            <person name="Cordaux R."/>
        </authorList>
    </citation>
    <scope>NUCLEOTIDE SEQUENCE [LARGE SCALE GENOMIC DNA]</scope>
    <source>
        <strain evidence="1 2">Ou3-Ou53</strain>
    </source>
</reference>
<name>A0A9P6KY58_9MICR</name>
<accession>A0A9P6KY58</accession>
<sequence length="337" mass="39347">MHLTTTEKLLVAMAYGLYGEDKMDLIHSYLRYNGVEIDSKVICDTHKKLIEESKTNGYTDILSYCEDERYAKAVEIYNTYKQKLFDVLEDKIESQECDASSSEEFFDVRAGSYNKTTRSTVIESTMVLGSFIDLENVKINNENQLQIEPKTINRVITKPARIESATSLKDKKRFYWKLTEEEKLIDDYFDILDERVDVKVDAICTEENPFYIEFPAVNDIKRENKDNCSLEISDDKIRGQFDLIINKISSVRKQDKDKSLWKDEIKVLLDYIVSVIAYKKVFTEIYNKIEMNSLSQIVIMILLQLQDIIIENEDSELISTCGVLKKYVSAFYDYYKK</sequence>
<dbReference type="OrthoDB" id="2195260at2759"/>
<gene>
    <name evidence="1" type="ORF">NGRA_2481</name>
</gene>
<dbReference type="Proteomes" id="UP000740883">
    <property type="component" value="Unassembled WGS sequence"/>
</dbReference>
<proteinExistence type="predicted"/>
<organism evidence="1 2">
    <name type="scientific">Nosema granulosis</name>
    <dbReference type="NCBI Taxonomy" id="83296"/>
    <lineage>
        <taxon>Eukaryota</taxon>
        <taxon>Fungi</taxon>
        <taxon>Fungi incertae sedis</taxon>
        <taxon>Microsporidia</taxon>
        <taxon>Nosematidae</taxon>
        <taxon>Nosema</taxon>
    </lineage>
</organism>
<dbReference type="AlphaFoldDB" id="A0A9P6KY58"/>
<comment type="caution">
    <text evidence="1">The sequence shown here is derived from an EMBL/GenBank/DDBJ whole genome shotgun (WGS) entry which is preliminary data.</text>
</comment>